<dbReference type="Pfam" id="PF01471">
    <property type="entry name" value="PG_binding_1"/>
    <property type="match status" value="1"/>
</dbReference>
<name>A0A1G6MTB5_9BACI</name>
<evidence type="ECO:0000256" key="1">
    <source>
        <dbReference type="ARBA" id="ARBA00009179"/>
    </source>
</evidence>
<feature type="domain" description="PDZ" evidence="6">
    <location>
        <begin position="113"/>
        <end position="181"/>
    </location>
</feature>
<dbReference type="InterPro" id="IPR036034">
    <property type="entry name" value="PDZ_sf"/>
</dbReference>
<accession>A0A1G6MTB5</accession>
<dbReference type="RefSeq" id="WP_176759291.1">
    <property type="nucleotide sequence ID" value="NZ_FMYI01000012.1"/>
</dbReference>
<evidence type="ECO:0000256" key="5">
    <source>
        <dbReference type="RuleBase" id="RU004404"/>
    </source>
</evidence>
<dbReference type="AlphaFoldDB" id="A0A1G6MTB5"/>
<dbReference type="SUPFAM" id="SSF52096">
    <property type="entry name" value="ClpP/crotonase"/>
    <property type="match status" value="1"/>
</dbReference>
<keyword evidence="8" id="KW-1185">Reference proteome</keyword>
<evidence type="ECO:0000256" key="3">
    <source>
        <dbReference type="ARBA" id="ARBA00022801"/>
    </source>
</evidence>
<dbReference type="InterPro" id="IPR002477">
    <property type="entry name" value="Peptidoglycan-bd-like"/>
</dbReference>
<keyword evidence="3 5" id="KW-0378">Hydrolase</keyword>
<dbReference type="NCBIfam" id="TIGR00225">
    <property type="entry name" value="prc"/>
    <property type="match status" value="1"/>
</dbReference>
<evidence type="ECO:0000259" key="6">
    <source>
        <dbReference type="PROSITE" id="PS50106"/>
    </source>
</evidence>
<proteinExistence type="inferred from homology"/>
<dbReference type="Gene3D" id="1.10.101.10">
    <property type="entry name" value="PGBD-like superfamily/PGBD"/>
    <property type="match status" value="1"/>
</dbReference>
<dbReference type="InterPro" id="IPR036365">
    <property type="entry name" value="PGBD-like_sf"/>
</dbReference>
<dbReference type="STRING" id="1612202.SAMN05421734_11248"/>
<gene>
    <name evidence="7" type="ORF">SAMN05421734_11248</name>
</gene>
<reference evidence="8" key="1">
    <citation type="submission" date="2016-09" db="EMBL/GenBank/DDBJ databases">
        <authorList>
            <person name="Varghese N."/>
            <person name="Submissions S."/>
        </authorList>
    </citation>
    <scope>NUCLEOTIDE SEQUENCE [LARGE SCALE GENOMIC DNA]</scope>
    <source>
        <strain evidence="8">S5</strain>
    </source>
</reference>
<dbReference type="SMART" id="SM00228">
    <property type="entry name" value="PDZ"/>
    <property type="match status" value="1"/>
</dbReference>
<dbReference type="FunFam" id="2.30.42.10:FF:000063">
    <property type="entry name" value="Peptidase, S41 family"/>
    <property type="match status" value="1"/>
</dbReference>
<dbReference type="Pfam" id="PF17820">
    <property type="entry name" value="PDZ_6"/>
    <property type="match status" value="1"/>
</dbReference>
<evidence type="ECO:0000313" key="7">
    <source>
        <dbReference type="EMBL" id="SDC58790.1"/>
    </source>
</evidence>
<dbReference type="Pfam" id="PF22694">
    <property type="entry name" value="CtpB_N-like"/>
    <property type="match status" value="1"/>
</dbReference>
<dbReference type="SUPFAM" id="SSF50156">
    <property type="entry name" value="PDZ domain-like"/>
    <property type="match status" value="1"/>
</dbReference>
<dbReference type="InterPro" id="IPR041489">
    <property type="entry name" value="PDZ_6"/>
</dbReference>
<dbReference type="InterPro" id="IPR036366">
    <property type="entry name" value="PGBDSf"/>
</dbReference>
<dbReference type="PROSITE" id="PS50106">
    <property type="entry name" value="PDZ"/>
    <property type="match status" value="1"/>
</dbReference>
<evidence type="ECO:0000256" key="4">
    <source>
        <dbReference type="ARBA" id="ARBA00022825"/>
    </source>
</evidence>
<dbReference type="Proteomes" id="UP000242949">
    <property type="component" value="Unassembled WGS sequence"/>
</dbReference>
<keyword evidence="4 5" id="KW-0720">Serine protease</keyword>
<dbReference type="GO" id="GO:0004175">
    <property type="term" value="F:endopeptidase activity"/>
    <property type="evidence" value="ECO:0007669"/>
    <property type="project" value="TreeGrafter"/>
</dbReference>
<sequence length="492" mass="54057">MHIKKSVLIILFMTALLLGGISTLVTVSVVTDGSLNQTTQEPVDGDMSQEEYEAMLDDITEAVSLPKVVQAFNIIQENYIEDIEQEALIEGAVRGMLNTLGDPYSEYMDEDTMAQFDEQIESSFEGIGAEVSMVDGKVTIISPIQDSPAESVGLRPNDQVITIDGESIEGLDLTEAVSKIRGEKGTEVVIEIERAGVSDLLEFEITRDTIPLETVYAETEEVNGQTVGMIQITSFAEQTGSRFQEELESLESDDIDGLIIDVRNNPGGLLPVIEDILKLFITSDQPYMQIEDGEGNAEPYYSDLEEEKDYPVSVLIDEGSASASEILAIALNEAIDAEIVGKNSFGKGTVQQTVPMGDGSSIKITILDWLSPEGNSIHEVGVEPTIEVDQPDYYYVNPIQLEETLSFDDNNEQIEFAQIMLDGLGYSVDRQDGYFDGSTVEALEAFQSENEIDVTGELNQDTAEVLQTQIIEQMQANQDDLQREAAKESLFD</sequence>
<dbReference type="Pfam" id="PF03572">
    <property type="entry name" value="Peptidase_S41"/>
    <property type="match status" value="1"/>
</dbReference>
<organism evidence="7 8">
    <name type="scientific">Pelagirhabdus alkalitolerans</name>
    <dbReference type="NCBI Taxonomy" id="1612202"/>
    <lineage>
        <taxon>Bacteria</taxon>
        <taxon>Bacillati</taxon>
        <taxon>Bacillota</taxon>
        <taxon>Bacilli</taxon>
        <taxon>Bacillales</taxon>
        <taxon>Bacillaceae</taxon>
        <taxon>Pelagirhabdus</taxon>
    </lineage>
</organism>
<dbReference type="Gene3D" id="3.30.750.44">
    <property type="match status" value="1"/>
</dbReference>
<dbReference type="InterPro" id="IPR005151">
    <property type="entry name" value="Tail-specific_protease"/>
</dbReference>
<dbReference type="Gene3D" id="2.30.42.10">
    <property type="match status" value="1"/>
</dbReference>
<evidence type="ECO:0000256" key="2">
    <source>
        <dbReference type="ARBA" id="ARBA00022670"/>
    </source>
</evidence>
<dbReference type="GO" id="GO:0030288">
    <property type="term" value="C:outer membrane-bounded periplasmic space"/>
    <property type="evidence" value="ECO:0007669"/>
    <property type="project" value="TreeGrafter"/>
</dbReference>
<dbReference type="SUPFAM" id="SSF47090">
    <property type="entry name" value="PGBD-like"/>
    <property type="match status" value="1"/>
</dbReference>
<dbReference type="InterPro" id="IPR004447">
    <property type="entry name" value="Peptidase_S41A"/>
</dbReference>
<dbReference type="GO" id="GO:0006508">
    <property type="term" value="P:proteolysis"/>
    <property type="evidence" value="ECO:0007669"/>
    <property type="project" value="UniProtKB-KW"/>
</dbReference>
<dbReference type="SMART" id="SM00245">
    <property type="entry name" value="TSPc"/>
    <property type="match status" value="1"/>
</dbReference>
<keyword evidence="2 5" id="KW-0645">Protease</keyword>
<dbReference type="CDD" id="cd06782">
    <property type="entry name" value="cpPDZ_CPP-like"/>
    <property type="match status" value="1"/>
</dbReference>
<dbReference type="GO" id="GO:0007165">
    <property type="term" value="P:signal transduction"/>
    <property type="evidence" value="ECO:0007669"/>
    <property type="project" value="TreeGrafter"/>
</dbReference>
<dbReference type="PANTHER" id="PTHR32060">
    <property type="entry name" value="TAIL-SPECIFIC PROTEASE"/>
    <property type="match status" value="1"/>
</dbReference>
<dbReference type="InterPro" id="IPR029045">
    <property type="entry name" value="ClpP/crotonase-like_dom_sf"/>
</dbReference>
<dbReference type="Gene3D" id="3.90.226.10">
    <property type="entry name" value="2-enoyl-CoA Hydratase, Chain A, domain 1"/>
    <property type="match status" value="1"/>
</dbReference>
<protein>
    <submittedName>
        <fullName evidence="7">Carboxyl-terminal processing protease</fullName>
    </submittedName>
</protein>
<comment type="similarity">
    <text evidence="1 5">Belongs to the peptidase S41A family.</text>
</comment>
<evidence type="ECO:0000313" key="8">
    <source>
        <dbReference type="Proteomes" id="UP000242949"/>
    </source>
</evidence>
<dbReference type="InterPro" id="IPR055210">
    <property type="entry name" value="CtpA/B_N"/>
</dbReference>
<dbReference type="CDD" id="cd07560">
    <property type="entry name" value="Peptidase_S41_CPP"/>
    <property type="match status" value="1"/>
</dbReference>
<dbReference type="EMBL" id="FMYI01000012">
    <property type="protein sequence ID" value="SDC58790.1"/>
    <property type="molecule type" value="Genomic_DNA"/>
</dbReference>
<dbReference type="PANTHER" id="PTHR32060:SF29">
    <property type="entry name" value="CARBOXY-TERMINAL PROCESSING PROTEASE CTPB"/>
    <property type="match status" value="1"/>
</dbReference>
<dbReference type="InterPro" id="IPR001478">
    <property type="entry name" value="PDZ"/>
</dbReference>
<dbReference type="GO" id="GO:0008236">
    <property type="term" value="F:serine-type peptidase activity"/>
    <property type="evidence" value="ECO:0007669"/>
    <property type="project" value="UniProtKB-KW"/>
</dbReference>